<reference evidence="1" key="1">
    <citation type="journal article" date="2021" name="Environ. Microbiol.">
        <title>Gene family expansions and transcriptome signatures uncover fungal adaptations to wood decay.</title>
        <authorList>
            <person name="Hage H."/>
            <person name="Miyauchi S."/>
            <person name="Viragh M."/>
            <person name="Drula E."/>
            <person name="Min B."/>
            <person name="Chaduli D."/>
            <person name="Navarro D."/>
            <person name="Favel A."/>
            <person name="Norest M."/>
            <person name="Lesage-Meessen L."/>
            <person name="Balint B."/>
            <person name="Merenyi Z."/>
            <person name="de Eugenio L."/>
            <person name="Morin E."/>
            <person name="Martinez A.T."/>
            <person name="Baldrian P."/>
            <person name="Stursova M."/>
            <person name="Martinez M.J."/>
            <person name="Novotny C."/>
            <person name="Magnuson J.K."/>
            <person name="Spatafora J.W."/>
            <person name="Maurice S."/>
            <person name="Pangilinan J."/>
            <person name="Andreopoulos W."/>
            <person name="LaButti K."/>
            <person name="Hundley H."/>
            <person name="Na H."/>
            <person name="Kuo A."/>
            <person name="Barry K."/>
            <person name="Lipzen A."/>
            <person name="Henrissat B."/>
            <person name="Riley R."/>
            <person name="Ahrendt S."/>
            <person name="Nagy L.G."/>
            <person name="Grigoriev I.V."/>
            <person name="Martin F."/>
            <person name="Rosso M.N."/>
        </authorList>
    </citation>
    <scope>NUCLEOTIDE SEQUENCE</scope>
    <source>
        <strain evidence="1">CBS 384.51</strain>
    </source>
</reference>
<name>A0ACB8U2V7_9APHY</name>
<proteinExistence type="predicted"/>
<dbReference type="EMBL" id="MU274913">
    <property type="protein sequence ID" value="KAI0088564.1"/>
    <property type="molecule type" value="Genomic_DNA"/>
</dbReference>
<evidence type="ECO:0000313" key="2">
    <source>
        <dbReference type="Proteomes" id="UP001055072"/>
    </source>
</evidence>
<evidence type="ECO:0000313" key="1">
    <source>
        <dbReference type="EMBL" id="KAI0088564.1"/>
    </source>
</evidence>
<accession>A0ACB8U2V7</accession>
<keyword evidence="2" id="KW-1185">Reference proteome</keyword>
<protein>
    <submittedName>
        <fullName evidence="1">Uncharacterized protein</fullName>
    </submittedName>
</protein>
<comment type="caution">
    <text evidence="1">The sequence shown here is derived from an EMBL/GenBank/DDBJ whole genome shotgun (WGS) entry which is preliminary data.</text>
</comment>
<gene>
    <name evidence="1" type="ORF">BDY19DRAFT_1057237</name>
</gene>
<sequence>MSFRRILHLLWAYAGTQAAFASNDSEMTLGLMAAFVSNDSGTTLVPITVTLPPKALDRVLSLLASSNASLGNARLVCKDWNKAASTYYFVKCTFMASKQYNFERFLDHLEKSQARFHIKHLTLKCVELSNKSSPKKGDDRATQINISTLRHFRALLDNLESIILDTPVDHQYLYSQVLSPKKRSPAKRTLAMRPLKTLEFGKNFRCGLSGQTVGLSLEALPPMESLTIKYVLQGGDKLQREYWNTRCLYIKRLQVFNATGYQKFHVDVRCDFPSFVDALAVLVPSPVDLVVDFGHSVFLEKFGPNLTGTLYLIKLDLNSENHNASHMMRTCPKLKSLDVQCGFGVLYANHHKNIWAEFLIEAIEDAPLLENVRIICRPNKFRGVMDTEFMHTQLAPSSIKAALMAPMEKLGSILEERSGLKKIEVTFDLSVAHTYGRDDHEEFKQAVESELEILAGKYPRTKEVLDIIVEGKYSK</sequence>
<dbReference type="Proteomes" id="UP001055072">
    <property type="component" value="Unassembled WGS sequence"/>
</dbReference>
<organism evidence="1 2">
    <name type="scientific">Irpex rosettiformis</name>
    <dbReference type="NCBI Taxonomy" id="378272"/>
    <lineage>
        <taxon>Eukaryota</taxon>
        <taxon>Fungi</taxon>
        <taxon>Dikarya</taxon>
        <taxon>Basidiomycota</taxon>
        <taxon>Agaricomycotina</taxon>
        <taxon>Agaricomycetes</taxon>
        <taxon>Polyporales</taxon>
        <taxon>Irpicaceae</taxon>
        <taxon>Irpex</taxon>
    </lineage>
</organism>